<reference evidence="4" key="1">
    <citation type="journal article" date="2022" name="Cell">
        <title>Design, construction, and in vivo augmentation of a complex gut microbiome.</title>
        <authorList>
            <person name="Cheng A.G."/>
            <person name="Ho P.Y."/>
            <person name="Aranda-Diaz A."/>
            <person name="Jain S."/>
            <person name="Yu F.B."/>
            <person name="Meng X."/>
            <person name="Wang M."/>
            <person name="Iakiviak M."/>
            <person name="Nagashima K."/>
            <person name="Zhao A."/>
            <person name="Murugkar P."/>
            <person name="Patil A."/>
            <person name="Atabakhsh K."/>
            <person name="Weakley A."/>
            <person name="Yan J."/>
            <person name="Brumbaugh A.R."/>
            <person name="Higginbottom S."/>
            <person name="Dimas A."/>
            <person name="Shiver A.L."/>
            <person name="Deutschbauer A."/>
            <person name="Neff N."/>
            <person name="Sonnenburg J.L."/>
            <person name="Huang K.C."/>
            <person name="Fischbach M.A."/>
        </authorList>
    </citation>
    <scope>NUCLEOTIDE SEQUENCE</scope>
    <source>
        <strain evidence="4">AP11</strain>
    </source>
</reference>
<dbReference type="Pfam" id="PF00515">
    <property type="entry name" value="TPR_1"/>
    <property type="match status" value="3"/>
</dbReference>
<feature type="repeat" description="TPR" evidence="3">
    <location>
        <begin position="230"/>
        <end position="263"/>
    </location>
</feature>
<dbReference type="InterPro" id="IPR050498">
    <property type="entry name" value="Ycf3"/>
</dbReference>
<feature type="repeat" description="TPR" evidence="3">
    <location>
        <begin position="298"/>
        <end position="331"/>
    </location>
</feature>
<dbReference type="PROSITE" id="PS50293">
    <property type="entry name" value="TPR_REGION"/>
    <property type="match status" value="3"/>
</dbReference>
<sequence>MRKIFLLLLVLAAWLPGYRAQAQLNKAYFFYAGRSFLIESKYRDAIEVLNILLRADSTAYEGYFLRGIAKYNLDDLIGADQDFSEAIRKNPVFTTAFQYRAITRMRMGNYDDALRDFQEAIDLRPDLPGPYYSRGVTYLLSQQFEKAIEDFDTFIRYDNKVSDAYINRGTSYLYLKDTTRALEDYNTAIRTNYFDPAGYNRRGALYMAQKKYDLALADFDKAVGYDSTYVPSYFHRAMVYSSTKRPVQAIEDFSRAIALDSTNALTYFNRAILRTQIGDYNRALDDYNRVAFYSPNNVLVYYNRAALYAQLGDYEAAIRDYSRAIELYPDFANAYLGRSSLRYMTNDLEGSRSDKQTAERKIAEYRSKLNDSTFSIYADTSRRFNQLLSFESEFAGNRYESLNAKTGNIALLPMFKFSLMTADTLPRPNLPGQYYVEQSERFLRDVGDRGLRWVNRDSDLPADTLFVIDAAFVDRLRGGDDSWQAYFLRGVSQSLIRQYTSSIANYTAAIDRNPSNPFLYVNRSTTQSEMIDFISSIDNGYQRIAVDSDPSSRLKTRSDRVYDYDEAIADLNKAAKLLPDFAYIYYNRGNLLCLSGRMPEAIEDYTRAIELNPSFGEAYYNRGLIQIYLKDTRKGCLDMSKAGELGVADAYKVLRIYGQPPGRTR</sequence>
<gene>
    <name evidence="4" type="ORF">NQ491_05360</name>
</gene>
<evidence type="ECO:0000256" key="2">
    <source>
        <dbReference type="ARBA" id="ARBA00022803"/>
    </source>
</evidence>
<feature type="repeat" description="TPR" evidence="3">
    <location>
        <begin position="94"/>
        <end position="127"/>
    </location>
</feature>
<dbReference type="PANTHER" id="PTHR44858">
    <property type="entry name" value="TETRATRICOPEPTIDE REPEAT PROTEIN 6"/>
    <property type="match status" value="1"/>
</dbReference>
<dbReference type="GeneID" id="82891140"/>
<dbReference type="InterPro" id="IPR019734">
    <property type="entry name" value="TPR_rpt"/>
</dbReference>
<name>A0ABY5V434_9BACT</name>
<protein>
    <submittedName>
        <fullName evidence="4">Tetratricopeptide repeat protein</fullName>
    </submittedName>
</protein>
<evidence type="ECO:0000256" key="1">
    <source>
        <dbReference type="ARBA" id="ARBA00022737"/>
    </source>
</evidence>
<feature type="repeat" description="TPR" evidence="3">
    <location>
        <begin position="582"/>
        <end position="615"/>
    </location>
</feature>
<dbReference type="Pfam" id="PF13181">
    <property type="entry name" value="TPR_8"/>
    <property type="match status" value="2"/>
</dbReference>
<dbReference type="InterPro" id="IPR011990">
    <property type="entry name" value="TPR-like_helical_dom_sf"/>
</dbReference>
<feature type="repeat" description="TPR" evidence="3">
    <location>
        <begin position="264"/>
        <end position="297"/>
    </location>
</feature>
<dbReference type="PANTHER" id="PTHR44858:SF1">
    <property type="entry name" value="UDP-N-ACETYLGLUCOSAMINE--PEPTIDE N-ACETYLGLUCOSAMINYLTRANSFERASE SPINDLY-RELATED"/>
    <property type="match status" value="1"/>
</dbReference>
<dbReference type="RefSeq" id="WP_026089759.1">
    <property type="nucleotide sequence ID" value="NZ_CAPH01000017.1"/>
</dbReference>
<dbReference type="PROSITE" id="PS50005">
    <property type="entry name" value="TPR"/>
    <property type="match status" value="7"/>
</dbReference>
<dbReference type="EMBL" id="CP102294">
    <property type="protein sequence ID" value="UWN58201.1"/>
    <property type="molecule type" value="Genomic_DNA"/>
</dbReference>
<proteinExistence type="predicted"/>
<keyword evidence="5" id="KW-1185">Reference proteome</keyword>
<dbReference type="SUPFAM" id="SSF48452">
    <property type="entry name" value="TPR-like"/>
    <property type="match status" value="2"/>
</dbReference>
<evidence type="ECO:0000256" key="3">
    <source>
        <dbReference type="PROSITE-ProRule" id="PRU00339"/>
    </source>
</evidence>
<feature type="repeat" description="TPR" evidence="3">
    <location>
        <begin position="196"/>
        <end position="229"/>
    </location>
</feature>
<evidence type="ECO:0000313" key="5">
    <source>
        <dbReference type="Proteomes" id="UP001059295"/>
    </source>
</evidence>
<organism evidence="4 5">
    <name type="scientific">Alistipes ihumii AP11</name>
    <dbReference type="NCBI Taxonomy" id="1211813"/>
    <lineage>
        <taxon>Bacteria</taxon>
        <taxon>Pseudomonadati</taxon>
        <taxon>Bacteroidota</taxon>
        <taxon>Bacteroidia</taxon>
        <taxon>Bacteroidales</taxon>
        <taxon>Rikenellaceae</taxon>
        <taxon>Alistipes</taxon>
    </lineage>
</organism>
<evidence type="ECO:0000313" key="4">
    <source>
        <dbReference type="EMBL" id="UWN58201.1"/>
    </source>
</evidence>
<dbReference type="Proteomes" id="UP001059295">
    <property type="component" value="Chromosome"/>
</dbReference>
<feature type="repeat" description="TPR" evidence="3">
    <location>
        <begin position="162"/>
        <end position="195"/>
    </location>
</feature>
<keyword evidence="1" id="KW-0677">Repeat</keyword>
<keyword evidence="2 3" id="KW-0802">TPR repeat</keyword>
<dbReference type="SMART" id="SM00028">
    <property type="entry name" value="TPR"/>
    <property type="match status" value="10"/>
</dbReference>
<accession>A0ABY5V434</accession>
<dbReference type="Pfam" id="PF13414">
    <property type="entry name" value="TPR_11"/>
    <property type="match status" value="1"/>
</dbReference>
<dbReference type="Gene3D" id="1.25.40.10">
    <property type="entry name" value="Tetratricopeptide repeat domain"/>
    <property type="match status" value="5"/>
</dbReference>